<dbReference type="InterPro" id="IPR010979">
    <property type="entry name" value="Ribosomal_uS13-like_H2TH"/>
</dbReference>
<keyword evidence="18" id="KW-1185">Reference proteome</keyword>
<dbReference type="Gene3D" id="3.20.190.10">
    <property type="entry name" value="MutM-like, N-terminal"/>
    <property type="match status" value="1"/>
</dbReference>
<gene>
    <name evidence="17" type="ORF">E4M00_17480</name>
</gene>
<evidence type="ECO:0000256" key="2">
    <source>
        <dbReference type="ARBA" id="ARBA00001947"/>
    </source>
</evidence>
<dbReference type="Gene3D" id="1.10.8.50">
    <property type="match status" value="1"/>
</dbReference>
<feature type="domain" description="FPG-type" evidence="15">
    <location>
        <begin position="237"/>
        <end position="271"/>
    </location>
</feature>
<dbReference type="Pfam" id="PF01149">
    <property type="entry name" value="Fapy_DNA_glyco"/>
    <property type="match status" value="1"/>
</dbReference>
<evidence type="ECO:0000256" key="3">
    <source>
        <dbReference type="ARBA" id="ARBA00009409"/>
    </source>
</evidence>
<feature type="domain" description="Formamidopyrimidine-DNA glycosylase catalytic" evidence="16">
    <location>
        <begin position="2"/>
        <end position="119"/>
    </location>
</feature>
<evidence type="ECO:0000256" key="10">
    <source>
        <dbReference type="ARBA" id="ARBA00023204"/>
    </source>
</evidence>
<dbReference type="RefSeq" id="WP_135121758.1">
    <property type="nucleotide sequence ID" value="NZ_SPQZ01000010.1"/>
</dbReference>
<evidence type="ECO:0000256" key="8">
    <source>
        <dbReference type="ARBA" id="ARBA00022833"/>
    </source>
</evidence>
<dbReference type="SMART" id="SM01232">
    <property type="entry name" value="H2TH"/>
    <property type="match status" value="1"/>
</dbReference>
<dbReference type="GO" id="GO:0034039">
    <property type="term" value="F:8-oxo-7,8-dihydroguanine DNA N-glycosylase activity"/>
    <property type="evidence" value="ECO:0007669"/>
    <property type="project" value="TreeGrafter"/>
</dbReference>
<dbReference type="GO" id="GO:0003684">
    <property type="term" value="F:damaged DNA binding"/>
    <property type="evidence" value="ECO:0007669"/>
    <property type="project" value="InterPro"/>
</dbReference>
<dbReference type="CDD" id="cd08973">
    <property type="entry name" value="BaFpgNei_N_1"/>
    <property type="match status" value="1"/>
</dbReference>
<protein>
    <submittedName>
        <fullName evidence="17">Fpg/Nei family DNA glycosylase</fullName>
    </submittedName>
</protein>
<dbReference type="GO" id="GO:0016829">
    <property type="term" value="F:lyase activity"/>
    <property type="evidence" value="ECO:0007669"/>
    <property type="project" value="UniProtKB-KW"/>
</dbReference>
<dbReference type="PANTHER" id="PTHR22993">
    <property type="entry name" value="FORMAMIDOPYRIMIDINE-DNA GLYCOSYLASE"/>
    <property type="match status" value="1"/>
</dbReference>
<keyword evidence="9" id="KW-0238">DNA-binding</keyword>
<organism evidence="17 18">
    <name type="scientific">Orlajensenia leifsoniae</name>
    <dbReference type="NCBI Taxonomy" id="2561933"/>
    <lineage>
        <taxon>Bacteria</taxon>
        <taxon>Bacillati</taxon>
        <taxon>Actinomycetota</taxon>
        <taxon>Actinomycetes</taxon>
        <taxon>Micrococcales</taxon>
        <taxon>Microbacteriaceae</taxon>
        <taxon>Orlajensenia</taxon>
    </lineage>
</organism>
<evidence type="ECO:0000256" key="6">
    <source>
        <dbReference type="ARBA" id="ARBA00022771"/>
    </source>
</evidence>
<evidence type="ECO:0000259" key="15">
    <source>
        <dbReference type="PROSITE" id="PS51066"/>
    </source>
</evidence>
<evidence type="ECO:0000256" key="9">
    <source>
        <dbReference type="ARBA" id="ARBA00023125"/>
    </source>
</evidence>
<keyword evidence="5" id="KW-0227">DNA damage</keyword>
<dbReference type="InterPro" id="IPR010663">
    <property type="entry name" value="Znf_FPG/IleRS"/>
</dbReference>
<comment type="catalytic activity">
    <reaction evidence="1">
        <text>Hydrolysis of DNA containing ring-opened 7-methylguanine residues, releasing 2,6-diamino-4-hydroxy-5-(N-methyl)formamidopyrimidine.</text>
        <dbReference type="EC" id="3.2.2.23"/>
    </reaction>
</comment>
<evidence type="ECO:0000259" key="16">
    <source>
        <dbReference type="PROSITE" id="PS51068"/>
    </source>
</evidence>
<dbReference type="InterPro" id="IPR015886">
    <property type="entry name" value="H2TH_FPG"/>
</dbReference>
<comment type="caution">
    <text evidence="17">The sequence shown here is derived from an EMBL/GenBank/DDBJ whole genome shotgun (WGS) entry which is preliminary data.</text>
</comment>
<evidence type="ECO:0000256" key="12">
    <source>
        <dbReference type="ARBA" id="ARBA00023268"/>
    </source>
</evidence>
<evidence type="ECO:0000313" key="17">
    <source>
        <dbReference type="EMBL" id="TFV94069.1"/>
    </source>
</evidence>
<proteinExistence type="inferred from homology"/>
<dbReference type="AlphaFoldDB" id="A0A4Y9QN61"/>
<dbReference type="Proteomes" id="UP000298127">
    <property type="component" value="Unassembled WGS sequence"/>
</dbReference>
<keyword evidence="6 14" id="KW-0863">Zinc-finger</keyword>
<dbReference type="SUPFAM" id="SSF81624">
    <property type="entry name" value="N-terminal domain of MutM-like DNA repair proteins"/>
    <property type="match status" value="1"/>
</dbReference>
<dbReference type="InterPro" id="IPR035937">
    <property type="entry name" value="FPG_N"/>
</dbReference>
<reference evidence="17 18" key="1">
    <citation type="journal article" date="2018" name="J. Microbiol.">
        <title>Leifsonia flava sp. nov., a novel actinobacterium isolated from the rhizosphere of Aquilegia viridiflora.</title>
        <authorList>
            <person name="Cai Y."/>
            <person name="Tao W.Z."/>
            <person name="Ma Y.J."/>
            <person name="Cheng J."/>
            <person name="Zhang M.Y."/>
            <person name="Zhang Y.X."/>
        </authorList>
    </citation>
    <scope>NUCLEOTIDE SEQUENCE [LARGE SCALE GENOMIC DNA]</scope>
    <source>
        <strain evidence="17 18">SYP-B2174</strain>
    </source>
</reference>
<evidence type="ECO:0000256" key="4">
    <source>
        <dbReference type="ARBA" id="ARBA00022723"/>
    </source>
</evidence>
<dbReference type="GO" id="GO:0003906">
    <property type="term" value="F:DNA-(apurinic or apyrimidinic site) endonuclease activity"/>
    <property type="evidence" value="ECO:0007669"/>
    <property type="project" value="InterPro"/>
</dbReference>
<accession>A0A4Y9QN61</accession>
<keyword evidence="7" id="KW-0378">Hydrolase</keyword>
<dbReference type="Pfam" id="PF06827">
    <property type="entry name" value="zf-FPG_IleRS"/>
    <property type="match status" value="1"/>
</dbReference>
<evidence type="ECO:0000256" key="13">
    <source>
        <dbReference type="ARBA" id="ARBA00023295"/>
    </source>
</evidence>
<dbReference type="InterPro" id="IPR012319">
    <property type="entry name" value="FPG_cat"/>
</dbReference>
<dbReference type="PROSITE" id="PS51068">
    <property type="entry name" value="FPG_CAT"/>
    <property type="match status" value="1"/>
</dbReference>
<comment type="similarity">
    <text evidence="3">Belongs to the FPG family.</text>
</comment>
<evidence type="ECO:0000256" key="5">
    <source>
        <dbReference type="ARBA" id="ARBA00022763"/>
    </source>
</evidence>
<keyword evidence="8" id="KW-0862">Zinc</keyword>
<evidence type="ECO:0000256" key="11">
    <source>
        <dbReference type="ARBA" id="ARBA00023239"/>
    </source>
</evidence>
<dbReference type="GO" id="GO:0006284">
    <property type="term" value="P:base-excision repair"/>
    <property type="evidence" value="ECO:0007669"/>
    <property type="project" value="InterPro"/>
</dbReference>
<keyword evidence="12" id="KW-0511">Multifunctional enzyme</keyword>
<dbReference type="PROSITE" id="PS51066">
    <property type="entry name" value="ZF_FPG_2"/>
    <property type="match status" value="1"/>
</dbReference>
<keyword evidence="4" id="KW-0479">Metal-binding</keyword>
<dbReference type="SMART" id="SM00898">
    <property type="entry name" value="Fapy_DNA_glyco"/>
    <property type="match status" value="1"/>
</dbReference>
<dbReference type="Pfam" id="PF06831">
    <property type="entry name" value="H2TH"/>
    <property type="match status" value="1"/>
</dbReference>
<keyword evidence="13" id="KW-0326">Glycosidase</keyword>
<evidence type="ECO:0000256" key="7">
    <source>
        <dbReference type="ARBA" id="ARBA00022801"/>
    </source>
</evidence>
<evidence type="ECO:0000256" key="14">
    <source>
        <dbReference type="PROSITE-ProRule" id="PRU00391"/>
    </source>
</evidence>
<evidence type="ECO:0000256" key="1">
    <source>
        <dbReference type="ARBA" id="ARBA00001668"/>
    </source>
</evidence>
<dbReference type="PANTHER" id="PTHR22993:SF9">
    <property type="entry name" value="FORMAMIDOPYRIMIDINE-DNA GLYCOSYLASE"/>
    <property type="match status" value="1"/>
</dbReference>
<dbReference type="InterPro" id="IPR000214">
    <property type="entry name" value="Znf_DNA_glyclase/AP_lyase"/>
</dbReference>
<comment type="cofactor">
    <cofactor evidence="2">
        <name>Zn(2+)</name>
        <dbReference type="ChEBI" id="CHEBI:29105"/>
    </cofactor>
</comment>
<sequence length="286" mass="30776">MPEMPEVHALVAFLAERTVGHAISRATITSFSALKTFDPPIDALDGATITGVTRHGKFIDIETDAAHLVFHLARAGWLRWFDAVPATAIKPGRSPIALRVRLDDGSGFDLTEAGSKKSLAVYVVRDPHEVPGIARLGPDALADDFTEAEFAEVLRGRRTQIKGLLRDQSIIAGIGNAYSDEILHVAKLSPFAIAATMPPETVAHLYDAMRTTLTDAAAIASGKPPAELKDAKRANLRVHARSGQPCPVCGDTVRDVNFHDSSLQYCPTCQTGGKVLADRILSRLLK</sequence>
<dbReference type="GO" id="GO:0008270">
    <property type="term" value="F:zinc ion binding"/>
    <property type="evidence" value="ECO:0007669"/>
    <property type="project" value="UniProtKB-KW"/>
</dbReference>
<keyword evidence="10" id="KW-0234">DNA repair</keyword>
<dbReference type="SUPFAM" id="SSF46946">
    <property type="entry name" value="S13-like H2TH domain"/>
    <property type="match status" value="1"/>
</dbReference>
<evidence type="ECO:0000313" key="18">
    <source>
        <dbReference type="Proteomes" id="UP000298127"/>
    </source>
</evidence>
<keyword evidence="11" id="KW-0456">Lyase</keyword>
<name>A0A4Y9QN61_9MICO</name>
<dbReference type="EMBL" id="SPQZ01000010">
    <property type="protein sequence ID" value="TFV94069.1"/>
    <property type="molecule type" value="Genomic_DNA"/>
</dbReference>
<dbReference type="SUPFAM" id="SSF57716">
    <property type="entry name" value="Glucocorticoid receptor-like (DNA-binding domain)"/>
    <property type="match status" value="1"/>
</dbReference>